<feature type="domain" description="Xylose isomerase-like TIM barrel" evidence="1">
    <location>
        <begin position="41"/>
        <end position="252"/>
    </location>
</feature>
<dbReference type="Proteomes" id="UP000635726">
    <property type="component" value="Unassembled WGS sequence"/>
</dbReference>
<accession>A0A917PCM6</accession>
<evidence type="ECO:0000313" key="2">
    <source>
        <dbReference type="EMBL" id="GGJ71099.1"/>
    </source>
</evidence>
<organism evidence="2 3">
    <name type="scientific">Deinococcus aquiradiocola</name>
    <dbReference type="NCBI Taxonomy" id="393059"/>
    <lineage>
        <taxon>Bacteria</taxon>
        <taxon>Thermotogati</taxon>
        <taxon>Deinococcota</taxon>
        <taxon>Deinococci</taxon>
        <taxon>Deinococcales</taxon>
        <taxon>Deinococcaceae</taxon>
        <taxon>Deinococcus</taxon>
    </lineage>
</organism>
<proteinExistence type="predicted"/>
<keyword evidence="3" id="KW-1185">Reference proteome</keyword>
<dbReference type="GO" id="GO:0016853">
    <property type="term" value="F:isomerase activity"/>
    <property type="evidence" value="ECO:0007669"/>
    <property type="project" value="UniProtKB-KW"/>
</dbReference>
<evidence type="ECO:0000259" key="1">
    <source>
        <dbReference type="Pfam" id="PF01261"/>
    </source>
</evidence>
<dbReference type="InterPro" id="IPR036237">
    <property type="entry name" value="Xyl_isomerase-like_sf"/>
</dbReference>
<dbReference type="InterPro" id="IPR013022">
    <property type="entry name" value="Xyl_isomerase-like_TIM-brl"/>
</dbReference>
<reference evidence="2" key="1">
    <citation type="journal article" date="2014" name="Int. J. Syst. Evol. Microbiol.">
        <title>Complete genome sequence of Corynebacterium casei LMG S-19264T (=DSM 44701T), isolated from a smear-ripened cheese.</title>
        <authorList>
            <consortium name="US DOE Joint Genome Institute (JGI-PGF)"/>
            <person name="Walter F."/>
            <person name="Albersmeier A."/>
            <person name="Kalinowski J."/>
            <person name="Ruckert C."/>
        </authorList>
    </citation>
    <scope>NUCLEOTIDE SEQUENCE</scope>
    <source>
        <strain evidence="2">JCM 14371</strain>
    </source>
</reference>
<name>A0A917PCM6_9DEIO</name>
<dbReference type="Pfam" id="PF01261">
    <property type="entry name" value="AP_endonuc_2"/>
    <property type="match status" value="1"/>
</dbReference>
<evidence type="ECO:0000313" key="3">
    <source>
        <dbReference type="Proteomes" id="UP000635726"/>
    </source>
</evidence>
<dbReference type="PANTHER" id="PTHR12110:SF53">
    <property type="entry name" value="BLR5974 PROTEIN"/>
    <property type="match status" value="1"/>
</dbReference>
<dbReference type="InterPro" id="IPR050312">
    <property type="entry name" value="IolE/XylAMocC-like"/>
</dbReference>
<gene>
    <name evidence="2" type="ORF">GCM10008939_14360</name>
</gene>
<dbReference type="RefSeq" id="WP_188961585.1">
    <property type="nucleotide sequence ID" value="NZ_BMOE01000003.1"/>
</dbReference>
<reference evidence="2" key="2">
    <citation type="submission" date="2020-09" db="EMBL/GenBank/DDBJ databases">
        <authorList>
            <person name="Sun Q."/>
            <person name="Ohkuma M."/>
        </authorList>
    </citation>
    <scope>NUCLEOTIDE SEQUENCE</scope>
    <source>
        <strain evidence="2">JCM 14371</strain>
    </source>
</reference>
<dbReference type="EMBL" id="BMOE01000003">
    <property type="protein sequence ID" value="GGJ71099.1"/>
    <property type="molecule type" value="Genomic_DNA"/>
</dbReference>
<dbReference type="AlphaFoldDB" id="A0A917PCM6"/>
<sequence length="269" mass="28735">MNDLSTLGLAVTLPELERSADWLRDGARDVELQDISEPLVMDADWRAVARRCARLLDGHAGRVGVHAPFWDLTVAPQDASIRAAVQARLSLGLDFAEEVGGTHLVLHSPFHFFGHPLVAHQETLQAEIALAHLTLTPLLERAEQLGCTLVIENILDVNPAPLLALVASFSSPALRLSVDVGHAHMMAARGGPPADAWLTQGGDVLGHVHLQDNDGSSDAHLAPGGGTINWAAVLRALRAQTGTPRLIVEVVQGELERAVAWVDAVTRDA</sequence>
<dbReference type="SUPFAM" id="SSF51658">
    <property type="entry name" value="Xylose isomerase-like"/>
    <property type="match status" value="1"/>
</dbReference>
<keyword evidence="2" id="KW-0413">Isomerase</keyword>
<dbReference type="PANTHER" id="PTHR12110">
    <property type="entry name" value="HYDROXYPYRUVATE ISOMERASE"/>
    <property type="match status" value="1"/>
</dbReference>
<protein>
    <submittedName>
        <fullName evidence="2">Sugar phosphate isomerase</fullName>
    </submittedName>
</protein>
<dbReference type="Gene3D" id="3.20.20.150">
    <property type="entry name" value="Divalent-metal-dependent TIM barrel enzymes"/>
    <property type="match status" value="1"/>
</dbReference>
<comment type="caution">
    <text evidence="2">The sequence shown here is derived from an EMBL/GenBank/DDBJ whole genome shotgun (WGS) entry which is preliminary data.</text>
</comment>